<dbReference type="AlphaFoldDB" id="A0AAW2W155"/>
<reference evidence="1" key="1">
    <citation type="submission" date="2020-06" db="EMBL/GenBank/DDBJ databases">
        <authorList>
            <person name="Li T."/>
            <person name="Hu X."/>
            <person name="Zhang T."/>
            <person name="Song X."/>
            <person name="Zhang H."/>
            <person name="Dai N."/>
            <person name="Sheng W."/>
            <person name="Hou X."/>
            <person name="Wei L."/>
        </authorList>
    </citation>
    <scope>NUCLEOTIDE SEQUENCE</scope>
    <source>
        <strain evidence="1">KEN1</strain>
        <tissue evidence="1">Leaf</tissue>
    </source>
</reference>
<reference evidence="1" key="2">
    <citation type="journal article" date="2024" name="Plant">
        <title>Genomic evolution and insights into agronomic trait innovations of Sesamum species.</title>
        <authorList>
            <person name="Miao H."/>
            <person name="Wang L."/>
            <person name="Qu L."/>
            <person name="Liu H."/>
            <person name="Sun Y."/>
            <person name="Le M."/>
            <person name="Wang Q."/>
            <person name="Wei S."/>
            <person name="Zheng Y."/>
            <person name="Lin W."/>
            <person name="Duan Y."/>
            <person name="Cao H."/>
            <person name="Xiong S."/>
            <person name="Wang X."/>
            <person name="Wei L."/>
            <person name="Li C."/>
            <person name="Ma Q."/>
            <person name="Ju M."/>
            <person name="Zhao R."/>
            <person name="Li G."/>
            <person name="Mu C."/>
            <person name="Tian Q."/>
            <person name="Mei H."/>
            <person name="Zhang T."/>
            <person name="Gao T."/>
            <person name="Zhang H."/>
        </authorList>
    </citation>
    <scope>NUCLEOTIDE SEQUENCE</scope>
    <source>
        <strain evidence="1">KEN1</strain>
    </source>
</reference>
<protein>
    <submittedName>
        <fullName evidence="1">Uncharacterized protein</fullName>
    </submittedName>
</protein>
<dbReference type="PANTHER" id="PTHR33116">
    <property type="entry name" value="REVERSE TRANSCRIPTASE ZINC-BINDING DOMAIN-CONTAINING PROTEIN-RELATED-RELATED"/>
    <property type="match status" value="1"/>
</dbReference>
<sequence length="230" mass="25793">MSTFLLPKKICHKLDSIVRRFLALKSWNSICQPKSKGGLGFRKFSDFNKALVSKIAWSILQKSEKLRCTTLSAKYLKSDVVLVSSLQVKGASWIWQDAVKMHGNNPTWSLLSSLQTICHQNLGTATPPLQNSELSASLLKNYMPKMKTGSFFSRTPQKPLYGSRVNVKMWTVLLSWAAKQLEGFRNAGLIGTLDISPDFVIHLHMVSPSGLMVQTGTAQFHPLFNTKYFL</sequence>
<proteinExistence type="predicted"/>
<gene>
    <name evidence="1" type="ORF">Slati_2738500</name>
</gene>
<evidence type="ECO:0000313" key="1">
    <source>
        <dbReference type="EMBL" id="KAL0434042.1"/>
    </source>
</evidence>
<organism evidence="1">
    <name type="scientific">Sesamum latifolium</name>
    <dbReference type="NCBI Taxonomy" id="2727402"/>
    <lineage>
        <taxon>Eukaryota</taxon>
        <taxon>Viridiplantae</taxon>
        <taxon>Streptophyta</taxon>
        <taxon>Embryophyta</taxon>
        <taxon>Tracheophyta</taxon>
        <taxon>Spermatophyta</taxon>
        <taxon>Magnoliopsida</taxon>
        <taxon>eudicotyledons</taxon>
        <taxon>Gunneridae</taxon>
        <taxon>Pentapetalae</taxon>
        <taxon>asterids</taxon>
        <taxon>lamiids</taxon>
        <taxon>Lamiales</taxon>
        <taxon>Pedaliaceae</taxon>
        <taxon>Sesamum</taxon>
    </lineage>
</organism>
<accession>A0AAW2W155</accession>
<dbReference type="EMBL" id="JACGWN010000009">
    <property type="protein sequence ID" value="KAL0434042.1"/>
    <property type="molecule type" value="Genomic_DNA"/>
</dbReference>
<comment type="caution">
    <text evidence="1">The sequence shown here is derived from an EMBL/GenBank/DDBJ whole genome shotgun (WGS) entry which is preliminary data.</text>
</comment>
<dbReference type="PANTHER" id="PTHR33116:SF78">
    <property type="entry name" value="OS12G0587133 PROTEIN"/>
    <property type="match status" value="1"/>
</dbReference>
<name>A0AAW2W155_9LAMI</name>